<dbReference type="EMBL" id="JAXLQG010000018">
    <property type="protein sequence ID" value="KAK5530794.1"/>
    <property type="molecule type" value="Genomic_DNA"/>
</dbReference>
<sequence length="311" mass="35936">MRSDTAIEDRAPPVSPATPTDREPIKKLNLQDNQGTKEISYCLKHHALGHWEGHDCDQPNSKTDFTAPSMQLHWWDDRKWDIDECVAHFTRDPMPDTVMEAMAHFVKLYAGVKRARKFILLRDDLLKQVRSIMARKLAYQDLKKWDEIMAEAAYNTHSLLCKLLSHVHRARSETFEIYTIGQMVMRGGWSSKEGKRPSHYTIACELIDRLPGIDMPRLDMPAFKQFISEMHDFADTQQAKQDLMAVHVQKVIAGIPLMAQSFLLGELFRTPLRFMPLVVPPVFRQQAGIHVFAWPDIQQVKHHVDLQMNQS</sequence>
<feature type="region of interest" description="Disordered" evidence="1">
    <location>
        <begin position="1"/>
        <end position="23"/>
    </location>
</feature>
<reference evidence="2 3" key="1">
    <citation type="submission" date="2023-06" db="EMBL/GenBank/DDBJ databases">
        <title>Black Yeasts Isolated from many extreme environments.</title>
        <authorList>
            <person name="Coleine C."/>
            <person name="Stajich J.E."/>
            <person name="Selbmann L."/>
        </authorList>
    </citation>
    <scope>NUCLEOTIDE SEQUENCE [LARGE SCALE GENOMIC DNA]</scope>
    <source>
        <strain evidence="2 3">CCFEE 5887</strain>
    </source>
</reference>
<evidence type="ECO:0000256" key="1">
    <source>
        <dbReference type="SAM" id="MobiDB-lite"/>
    </source>
</evidence>
<accession>A0AAV9PW06</accession>
<name>A0AAV9PW06_9PEZI</name>
<protein>
    <submittedName>
        <fullName evidence="2">Uncharacterized protein</fullName>
    </submittedName>
</protein>
<dbReference type="AlphaFoldDB" id="A0AAV9PW06"/>
<evidence type="ECO:0000313" key="3">
    <source>
        <dbReference type="Proteomes" id="UP001345827"/>
    </source>
</evidence>
<dbReference type="Proteomes" id="UP001345827">
    <property type="component" value="Unassembled WGS sequence"/>
</dbReference>
<keyword evidence="3" id="KW-1185">Reference proteome</keyword>
<gene>
    <name evidence="2" type="ORF">LTR25_008651</name>
</gene>
<organism evidence="2 3">
    <name type="scientific">Vermiconidia calcicola</name>
    <dbReference type="NCBI Taxonomy" id="1690605"/>
    <lineage>
        <taxon>Eukaryota</taxon>
        <taxon>Fungi</taxon>
        <taxon>Dikarya</taxon>
        <taxon>Ascomycota</taxon>
        <taxon>Pezizomycotina</taxon>
        <taxon>Dothideomycetes</taxon>
        <taxon>Dothideomycetidae</taxon>
        <taxon>Mycosphaerellales</taxon>
        <taxon>Extremaceae</taxon>
        <taxon>Vermiconidia</taxon>
    </lineage>
</organism>
<feature type="compositionally biased region" description="Basic and acidic residues" evidence="1">
    <location>
        <begin position="1"/>
        <end position="11"/>
    </location>
</feature>
<comment type="caution">
    <text evidence="2">The sequence shown here is derived from an EMBL/GenBank/DDBJ whole genome shotgun (WGS) entry which is preliminary data.</text>
</comment>
<evidence type="ECO:0000313" key="2">
    <source>
        <dbReference type="EMBL" id="KAK5530794.1"/>
    </source>
</evidence>
<proteinExistence type="predicted"/>